<name>A0ACC1IBA0_9FUNG</name>
<sequence>MVSPRKAVSGSGPKDKRSRLWSVIKWAVVSRMASLALGIVSNAVIDDYDASLGVFLAAAPSGNSGHLSLLCSRLARGLAQVVVRWDAFYFVHIADSGYVYEQEHAFFPLLPLLMRLLARTVLAPLAALAGRQLALVVAGVAISNVSFVLAAGTIYRLGCATLRSERLAYIAALLYTVAPSNMFMTAVYTESLFAWLVFSALLLISRRKYLLASLCLAASSLCRSNGVMYSGFIVWDLIVRSDARDGSTSSSGRRALLWQALKATVLVAISALGFIAFQAFGKRELCQQPIHPPAASARPYCESSLSTVYGFVQAEYWDIGFLRYYTLQQLPNFLLAAPMVVLSGAGLWAYATHDPLRVATLGLRMRKRKLSAVQSVAAEEEADADADAEADEEAEAEIQATAAYFSDSLLPHMYFWAVLLGVAAATMHMQVITRFFSSVPAVFWFAAHVVAASLPPPVSGQRTMATTTAKAALKTPAVALAAVGYFAAYGLAGVVLFSNFFPPA</sequence>
<comment type="caution">
    <text evidence="1">The sequence shown here is derived from an EMBL/GenBank/DDBJ whole genome shotgun (WGS) entry which is preliminary data.</text>
</comment>
<dbReference type="Proteomes" id="UP001150581">
    <property type="component" value="Unassembled WGS sequence"/>
</dbReference>
<accession>A0ACC1IBA0</accession>
<organism evidence="1 2">
    <name type="scientific">Kickxella alabastrina</name>
    <dbReference type="NCBI Taxonomy" id="61397"/>
    <lineage>
        <taxon>Eukaryota</taxon>
        <taxon>Fungi</taxon>
        <taxon>Fungi incertae sedis</taxon>
        <taxon>Zoopagomycota</taxon>
        <taxon>Kickxellomycotina</taxon>
        <taxon>Kickxellomycetes</taxon>
        <taxon>Kickxellales</taxon>
        <taxon>Kickxellaceae</taxon>
        <taxon>Kickxella</taxon>
    </lineage>
</organism>
<dbReference type="EMBL" id="JANBPG010001082">
    <property type="protein sequence ID" value="KAJ1891893.1"/>
    <property type="molecule type" value="Genomic_DNA"/>
</dbReference>
<reference evidence="1" key="1">
    <citation type="submission" date="2022-07" db="EMBL/GenBank/DDBJ databases">
        <title>Phylogenomic reconstructions and comparative analyses of Kickxellomycotina fungi.</title>
        <authorList>
            <person name="Reynolds N.K."/>
            <person name="Stajich J.E."/>
            <person name="Barry K."/>
            <person name="Grigoriev I.V."/>
            <person name="Crous P."/>
            <person name="Smith M.E."/>
        </authorList>
    </citation>
    <scope>NUCLEOTIDE SEQUENCE</scope>
    <source>
        <strain evidence="1">Benny 63K</strain>
    </source>
</reference>
<evidence type="ECO:0000313" key="1">
    <source>
        <dbReference type="EMBL" id="KAJ1891893.1"/>
    </source>
</evidence>
<evidence type="ECO:0000313" key="2">
    <source>
        <dbReference type="Proteomes" id="UP001150581"/>
    </source>
</evidence>
<keyword evidence="2" id="KW-1185">Reference proteome</keyword>
<gene>
    <name evidence="1" type="primary">GPI18_1</name>
    <name evidence="1" type="ORF">LPJ66_006665</name>
</gene>
<proteinExistence type="predicted"/>
<protein>
    <submittedName>
        <fullName evidence="1">ER membrane glycoprotein subunit of the GPI transamidase complex-like protein</fullName>
    </submittedName>
</protein>